<evidence type="ECO:0000313" key="5">
    <source>
        <dbReference type="Proteomes" id="UP001190926"/>
    </source>
</evidence>
<dbReference type="EMBL" id="SDAM02000131">
    <property type="protein sequence ID" value="KAH6828127.1"/>
    <property type="molecule type" value="Genomic_DNA"/>
</dbReference>
<dbReference type="GO" id="GO:0003723">
    <property type="term" value="F:RNA binding"/>
    <property type="evidence" value="ECO:0007669"/>
    <property type="project" value="InterPro"/>
</dbReference>
<dbReference type="InterPro" id="IPR002885">
    <property type="entry name" value="PPR_rpt"/>
</dbReference>
<reference evidence="4 5" key="1">
    <citation type="journal article" date="2021" name="Nat. Commun.">
        <title>Incipient diploidization of the medicinal plant Perilla within 10,000 years.</title>
        <authorList>
            <person name="Zhang Y."/>
            <person name="Shen Q."/>
            <person name="Leng L."/>
            <person name="Zhang D."/>
            <person name="Chen S."/>
            <person name="Shi Y."/>
            <person name="Ning Z."/>
            <person name="Chen S."/>
        </authorList>
    </citation>
    <scope>NUCLEOTIDE SEQUENCE [LARGE SCALE GENOMIC DNA]</scope>
    <source>
        <strain evidence="5">cv. PC099</strain>
    </source>
</reference>
<evidence type="ECO:0000256" key="2">
    <source>
        <dbReference type="PROSITE-ProRule" id="PRU00708"/>
    </source>
</evidence>
<comment type="caution">
    <text evidence="4">The sequence shown here is derived from an EMBL/GenBank/DDBJ whole genome shotgun (WGS) entry which is preliminary data.</text>
</comment>
<evidence type="ECO:0000256" key="1">
    <source>
        <dbReference type="ARBA" id="ARBA00022737"/>
    </source>
</evidence>
<keyword evidence="3" id="KW-1133">Transmembrane helix</keyword>
<dbReference type="InterPro" id="IPR011990">
    <property type="entry name" value="TPR-like_helical_dom_sf"/>
</dbReference>
<accession>A0AAD4J6R3</accession>
<feature type="repeat" description="PPR" evidence="2">
    <location>
        <begin position="311"/>
        <end position="341"/>
    </location>
</feature>
<dbReference type="AlphaFoldDB" id="A0AAD4J6R3"/>
<proteinExistence type="predicted"/>
<feature type="repeat" description="PPR" evidence="2">
    <location>
        <begin position="279"/>
        <end position="309"/>
    </location>
</feature>
<dbReference type="FunFam" id="1.25.40.10:FF:000158">
    <property type="entry name" value="pentatricopeptide repeat-containing protein At2g33680"/>
    <property type="match status" value="1"/>
</dbReference>
<sequence length="626" mass="70359">METVDMESGKSVAFALFGGGIALVFSLGKWYAKRRHFVAWSSPSQDEKIGERKCEEMKKLFKEKVLPPLHPERVRVRRIAQDLINTIISFPGGKFVIFMEMLNSCGEDDDAEIARLISPENCIVRLIHSCKNIRQLNQTHSHIIVSPNLTADDRSFLISRLLFHLCTASESTASLKYANKIFDHIAKLSLYIYNALIRANATKIKEPTSCEYFTLYKDMIGGGLVPDCVTLPFLLKECSKRFEGYMGRAIHVHIVKFGYKDCGVLEDAGKVFDGMSNRDVVSWNSMIVGCLRNGKLDAALELFREMKERKNIITWNSVITGLVQGGRAKEALDIFHEMQNSTDEENVVHLDKVTLASALSGCVSLGAIDHRKWVVHSFLERSEVEYDMVIGTALVNMYGECGNIERALEVFNQMRLGVRPNAGTFLGLLSACAHSGLVEKGRGCFDKMKRDYYIEPQVQHYACMIDILGRAGLFTEAEDLISCMPMRPDVFVWGALLGDCQLHGNVQLGERVAKFDDQKRIRSLMKGQNVRKTVPGSSMIEVDGVVHEFSVKGSSRMPIAALESVLLLLCNEMKIEGNDSLDLPGQLMLKVVYRRHIRVNWRSLNVDKVSCPQLHREMCKTDVSLS</sequence>
<keyword evidence="5" id="KW-1185">Reference proteome</keyword>
<dbReference type="PANTHER" id="PTHR47926">
    <property type="entry name" value="PENTATRICOPEPTIDE REPEAT-CONTAINING PROTEIN"/>
    <property type="match status" value="1"/>
</dbReference>
<evidence type="ECO:0000313" key="4">
    <source>
        <dbReference type="EMBL" id="KAH6828127.1"/>
    </source>
</evidence>
<gene>
    <name evidence="4" type="ORF">C2S53_014968</name>
</gene>
<feature type="transmembrane region" description="Helical" evidence="3">
    <location>
        <begin position="12"/>
        <end position="32"/>
    </location>
</feature>
<evidence type="ECO:0000256" key="3">
    <source>
        <dbReference type="SAM" id="Phobius"/>
    </source>
</evidence>
<dbReference type="NCBIfam" id="TIGR00756">
    <property type="entry name" value="PPR"/>
    <property type="match status" value="3"/>
</dbReference>
<dbReference type="PANTHER" id="PTHR47926:SF401">
    <property type="entry name" value="PENTATRICOPEPTIDE REPEAT-CONTAINING PROTEIN"/>
    <property type="match status" value="1"/>
</dbReference>
<dbReference type="PROSITE" id="PS51375">
    <property type="entry name" value="PPR"/>
    <property type="match status" value="2"/>
</dbReference>
<dbReference type="Proteomes" id="UP001190926">
    <property type="component" value="Unassembled WGS sequence"/>
</dbReference>
<dbReference type="GO" id="GO:0009451">
    <property type="term" value="P:RNA modification"/>
    <property type="evidence" value="ECO:0007669"/>
    <property type="project" value="InterPro"/>
</dbReference>
<name>A0AAD4J6R3_PERFH</name>
<organism evidence="4 5">
    <name type="scientific">Perilla frutescens var. hirtella</name>
    <name type="common">Perilla citriodora</name>
    <name type="synonym">Perilla setoyensis</name>
    <dbReference type="NCBI Taxonomy" id="608512"/>
    <lineage>
        <taxon>Eukaryota</taxon>
        <taxon>Viridiplantae</taxon>
        <taxon>Streptophyta</taxon>
        <taxon>Embryophyta</taxon>
        <taxon>Tracheophyta</taxon>
        <taxon>Spermatophyta</taxon>
        <taxon>Magnoliopsida</taxon>
        <taxon>eudicotyledons</taxon>
        <taxon>Gunneridae</taxon>
        <taxon>Pentapetalae</taxon>
        <taxon>asterids</taxon>
        <taxon>lamiids</taxon>
        <taxon>Lamiales</taxon>
        <taxon>Lamiaceae</taxon>
        <taxon>Nepetoideae</taxon>
        <taxon>Elsholtzieae</taxon>
        <taxon>Perilla</taxon>
    </lineage>
</organism>
<dbReference type="Pfam" id="PF13812">
    <property type="entry name" value="PPR_3"/>
    <property type="match status" value="1"/>
</dbReference>
<dbReference type="GO" id="GO:0099402">
    <property type="term" value="P:plant organ development"/>
    <property type="evidence" value="ECO:0007669"/>
    <property type="project" value="UniProtKB-ARBA"/>
</dbReference>
<keyword evidence="3" id="KW-0812">Transmembrane</keyword>
<keyword evidence="3" id="KW-0472">Membrane</keyword>
<keyword evidence="1" id="KW-0677">Repeat</keyword>
<dbReference type="Gene3D" id="1.25.40.10">
    <property type="entry name" value="Tetratricopeptide repeat domain"/>
    <property type="match status" value="2"/>
</dbReference>
<protein>
    <recommendedName>
        <fullName evidence="6">Pentatricopeptide repeat-containing protein</fullName>
    </recommendedName>
</protein>
<evidence type="ECO:0008006" key="6">
    <source>
        <dbReference type="Google" id="ProtNLM"/>
    </source>
</evidence>
<dbReference type="InterPro" id="IPR046960">
    <property type="entry name" value="PPR_At4g14850-like_plant"/>
</dbReference>
<dbReference type="Pfam" id="PF01535">
    <property type="entry name" value="PPR"/>
    <property type="match status" value="3"/>
</dbReference>